<keyword evidence="1 5" id="KW-0479">Metal-binding</keyword>
<dbReference type="AlphaFoldDB" id="A0A4Z2CRH5"/>
<proteinExistence type="predicted"/>
<name>A0A4Z2CRH5_SCHJA</name>
<protein>
    <submittedName>
        <fullName evidence="8">mRNA decay activator protein</fullName>
    </submittedName>
</protein>
<feature type="domain" description="C3H1-type" evidence="7">
    <location>
        <begin position="209"/>
        <end position="237"/>
    </location>
</feature>
<dbReference type="Pfam" id="PF00642">
    <property type="entry name" value="zf-CCCH"/>
    <property type="match status" value="2"/>
</dbReference>
<feature type="domain" description="C3H1-type" evidence="7">
    <location>
        <begin position="170"/>
        <end position="199"/>
    </location>
</feature>
<comment type="caution">
    <text evidence="8">The sequence shown here is derived from an EMBL/GenBank/DDBJ whole genome shotgun (WGS) entry which is preliminary data.</text>
</comment>
<keyword evidence="3 5" id="KW-0863">Zinc-finger</keyword>
<evidence type="ECO:0000256" key="1">
    <source>
        <dbReference type="ARBA" id="ARBA00022723"/>
    </source>
</evidence>
<dbReference type="InterPro" id="IPR036855">
    <property type="entry name" value="Znf_CCCH_sf"/>
</dbReference>
<evidence type="ECO:0000313" key="8">
    <source>
        <dbReference type="EMBL" id="TNN06674.1"/>
    </source>
</evidence>
<keyword evidence="9" id="KW-1185">Reference proteome</keyword>
<dbReference type="GO" id="GO:0008270">
    <property type="term" value="F:zinc ion binding"/>
    <property type="evidence" value="ECO:0007669"/>
    <property type="project" value="UniProtKB-KW"/>
</dbReference>
<gene>
    <name evidence="8" type="ORF">EWB00_008252</name>
</gene>
<evidence type="ECO:0000256" key="4">
    <source>
        <dbReference type="ARBA" id="ARBA00022833"/>
    </source>
</evidence>
<dbReference type="InterPro" id="IPR045877">
    <property type="entry name" value="ZFP36-like"/>
</dbReference>
<keyword evidence="6" id="KW-0175">Coiled coil</keyword>
<keyword evidence="2" id="KW-0677">Repeat</keyword>
<dbReference type="FunFam" id="4.10.1000.10:FF:000001">
    <property type="entry name" value="zinc finger CCCH domain-containing protein 15-like"/>
    <property type="match status" value="1"/>
</dbReference>
<dbReference type="Proteomes" id="UP000311919">
    <property type="component" value="Unassembled WGS sequence"/>
</dbReference>
<keyword evidence="4 5" id="KW-0862">Zinc</keyword>
<evidence type="ECO:0000313" key="9">
    <source>
        <dbReference type="Proteomes" id="UP000311919"/>
    </source>
</evidence>
<dbReference type="PROSITE" id="PS50103">
    <property type="entry name" value="ZF_C3H1"/>
    <property type="match status" value="2"/>
</dbReference>
<evidence type="ECO:0000256" key="2">
    <source>
        <dbReference type="ARBA" id="ARBA00022737"/>
    </source>
</evidence>
<dbReference type="SUPFAM" id="SSF90229">
    <property type="entry name" value="CCCH zinc finger"/>
    <property type="match status" value="2"/>
</dbReference>
<dbReference type="PANTHER" id="PTHR12547:SF18">
    <property type="entry name" value="PROTEIN TIS11"/>
    <property type="match status" value="1"/>
</dbReference>
<feature type="coiled-coil region" evidence="6">
    <location>
        <begin position="54"/>
        <end position="81"/>
    </location>
</feature>
<dbReference type="PANTHER" id="PTHR12547">
    <property type="entry name" value="CCCH ZINC FINGER/TIS11-RELATED"/>
    <property type="match status" value="1"/>
</dbReference>
<feature type="zinc finger region" description="C3H1-type" evidence="5">
    <location>
        <begin position="170"/>
        <end position="199"/>
    </location>
</feature>
<dbReference type="OrthoDB" id="410307at2759"/>
<dbReference type="GO" id="GO:0003729">
    <property type="term" value="F:mRNA binding"/>
    <property type="evidence" value="ECO:0007669"/>
    <property type="project" value="InterPro"/>
</dbReference>
<dbReference type="Gene3D" id="4.10.1000.10">
    <property type="entry name" value="Zinc finger, CCCH-type"/>
    <property type="match status" value="2"/>
</dbReference>
<evidence type="ECO:0000256" key="6">
    <source>
        <dbReference type="SAM" id="Coils"/>
    </source>
</evidence>
<accession>A0A4Z2CRH5</accession>
<dbReference type="SMART" id="SM00356">
    <property type="entry name" value="ZnF_C3H1"/>
    <property type="match status" value="2"/>
</dbReference>
<evidence type="ECO:0000256" key="5">
    <source>
        <dbReference type="PROSITE-ProRule" id="PRU00723"/>
    </source>
</evidence>
<dbReference type="InterPro" id="IPR000571">
    <property type="entry name" value="Znf_CCCH"/>
</dbReference>
<organism evidence="8 9">
    <name type="scientific">Schistosoma japonicum</name>
    <name type="common">Blood fluke</name>
    <dbReference type="NCBI Taxonomy" id="6182"/>
    <lineage>
        <taxon>Eukaryota</taxon>
        <taxon>Metazoa</taxon>
        <taxon>Spiralia</taxon>
        <taxon>Lophotrochozoa</taxon>
        <taxon>Platyhelminthes</taxon>
        <taxon>Trematoda</taxon>
        <taxon>Digenea</taxon>
        <taxon>Strigeidida</taxon>
        <taxon>Schistosomatoidea</taxon>
        <taxon>Schistosomatidae</taxon>
        <taxon>Schistosoma</taxon>
    </lineage>
</organism>
<feature type="zinc finger region" description="C3H1-type" evidence="5">
    <location>
        <begin position="209"/>
        <end position="237"/>
    </location>
</feature>
<evidence type="ECO:0000259" key="7">
    <source>
        <dbReference type="PROSITE" id="PS50103"/>
    </source>
</evidence>
<dbReference type="STRING" id="6182.A0A4Z2CRH5"/>
<reference evidence="8 9" key="1">
    <citation type="submission" date="2019-03" db="EMBL/GenBank/DDBJ databases">
        <title>An improved genome assembly of the fluke Schistosoma japonicum.</title>
        <authorList>
            <person name="Hu W."/>
            <person name="Luo F."/>
            <person name="Yin M."/>
            <person name="Mo X."/>
            <person name="Sun C."/>
            <person name="Wu Q."/>
            <person name="Zhu B."/>
            <person name="Xiang M."/>
            <person name="Wang J."/>
            <person name="Wang Y."/>
            <person name="Zhang T."/>
            <person name="Xu B."/>
            <person name="Zheng H."/>
            <person name="Feng Z."/>
        </authorList>
    </citation>
    <scope>NUCLEOTIDE SEQUENCE [LARGE SCALE GENOMIC DNA]</scope>
    <source>
        <strain evidence="8">HuSjv2</strain>
        <tissue evidence="8">Worms</tissue>
    </source>
</reference>
<sequence length="307" mass="36138">MYRNSELNHFLIHSENIDTKPNIDKGSCIIRQLKKSIENIPKAIDDTYQTIIYYTANQKHLNDLQKELEKHKKAVQDETYKELYSDDDNFENSILKNLPLEQSSSNSVDSNILKDLCNVNIENKLEYSDIYYPIMNSYPFSSLKFDVLEQGYSEKYDTENYIMRPKSRHYKTELCKRYLSSPSGDCSYGNKCQFAHGINELRFAPRHPRYKTEICYSFHIFGTCNYGRRCDFIHDEPLEKLILIRLQNQLFQAYRKSHPQVQEVRLIELLGLQEDNRESLQALSSALYDEKKFNNNDCSPVITNTEL</sequence>
<dbReference type="EMBL" id="SKCS01000454">
    <property type="protein sequence ID" value="TNN06674.1"/>
    <property type="molecule type" value="Genomic_DNA"/>
</dbReference>
<evidence type="ECO:0000256" key="3">
    <source>
        <dbReference type="ARBA" id="ARBA00022771"/>
    </source>
</evidence>